<gene>
    <name evidence="1" type="ORF">SAMN05444158_6137</name>
</gene>
<dbReference type="Proteomes" id="UP000243904">
    <property type="component" value="Chromosome I"/>
</dbReference>
<organism evidence="1 2">
    <name type="scientific">Bradyrhizobium canariense</name>
    <dbReference type="NCBI Taxonomy" id="255045"/>
    <lineage>
        <taxon>Bacteria</taxon>
        <taxon>Pseudomonadati</taxon>
        <taxon>Pseudomonadota</taxon>
        <taxon>Alphaproteobacteria</taxon>
        <taxon>Hyphomicrobiales</taxon>
        <taxon>Nitrobacteraceae</taxon>
        <taxon>Bradyrhizobium</taxon>
    </lineage>
</organism>
<name>A0A1H2AGI3_9BRAD</name>
<accession>A0A1H2AGI3</accession>
<protein>
    <submittedName>
        <fullName evidence="1">Uncharacterized protein</fullName>
    </submittedName>
</protein>
<evidence type="ECO:0000313" key="2">
    <source>
        <dbReference type="Proteomes" id="UP000243904"/>
    </source>
</evidence>
<proteinExistence type="predicted"/>
<dbReference type="AlphaFoldDB" id="A0A1H2AGI3"/>
<reference evidence="2" key="1">
    <citation type="submission" date="2016-10" db="EMBL/GenBank/DDBJ databases">
        <authorList>
            <person name="Varghese N."/>
            <person name="Submissions S."/>
        </authorList>
    </citation>
    <scope>NUCLEOTIDE SEQUENCE [LARGE SCALE GENOMIC DNA]</scope>
    <source>
        <strain evidence="2">GAS369</strain>
    </source>
</reference>
<sequence length="122" mass="13669">MRGDGYLCTPLGERYRLQLRGGTPGRVWSDMDRHAFRLRAYYRPVFWNFTGQIEQPPRLTFAGRWSGPDLTMTDEGSFDRAFAPDGSLNLHPSGRRVAGGVVPVTFTESAWWFGPSCPAAEG</sequence>
<evidence type="ECO:0000313" key="1">
    <source>
        <dbReference type="EMBL" id="SDT44929.1"/>
    </source>
</evidence>
<dbReference type="EMBL" id="LT629750">
    <property type="protein sequence ID" value="SDT44929.1"/>
    <property type="molecule type" value="Genomic_DNA"/>
</dbReference>
<dbReference type="RefSeq" id="WP_146689956.1">
    <property type="nucleotide sequence ID" value="NZ_LT629750.1"/>
</dbReference>
<keyword evidence="2" id="KW-1185">Reference proteome</keyword>